<dbReference type="RefSeq" id="WP_014322093.1">
    <property type="nucleotide sequence ID" value="NC_016803.1"/>
</dbReference>
<name>F0JE56_9BACT</name>
<sequence length="190" mass="21527" precursor="true">MTKKQFDTRMEDVIIHAVQTAHEADPPADLTNRIMARLHPKRPTLWTRLRLWFLRPRVLTVRPITAIPAMTLAVALLALAFVTTQKPVENVGPRLATVRFILHDADMHARKVSVIGSFNNWRAERSVMWYSSDAQAWVLEAQLPPGDHEYLFLVNGNQLVPDPNAPMTSDDGFGNRNSIVFVNGEHEQTL</sequence>
<evidence type="ECO:0000259" key="2">
    <source>
        <dbReference type="Pfam" id="PF16561"/>
    </source>
</evidence>
<keyword evidence="1" id="KW-0812">Transmembrane</keyword>
<dbReference type="InterPro" id="IPR032640">
    <property type="entry name" value="AMPK1_CBM"/>
</dbReference>
<evidence type="ECO:0000256" key="1">
    <source>
        <dbReference type="SAM" id="Phobius"/>
    </source>
</evidence>
<dbReference type="InterPro" id="IPR013783">
    <property type="entry name" value="Ig-like_fold"/>
</dbReference>
<keyword evidence="4" id="KW-1185">Reference proteome</keyword>
<dbReference type="Proteomes" id="UP000007845">
    <property type="component" value="Chromosome"/>
</dbReference>
<dbReference type="KEGG" id="ddn:DND132_1457"/>
<protein>
    <submittedName>
        <fullName evidence="3">Glycoside hydrolase family 13 domain protein</fullName>
    </submittedName>
</protein>
<dbReference type="STRING" id="641491.DND132_1457"/>
<proteinExistence type="predicted"/>
<dbReference type="GO" id="GO:0016787">
    <property type="term" value="F:hydrolase activity"/>
    <property type="evidence" value="ECO:0007669"/>
    <property type="project" value="UniProtKB-KW"/>
</dbReference>
<reference evidence="3 4" key="1">
    <citation type="journal article" date="2011" name="J. Bacteriol.">
        <title>Genome sequence of the mercury-methylating strain Desulfovibrio desulfuricans ND132.</title>
        <authorList>
            <person name="Brown S.D."/>
            <person name="Gilmour C.C."/>
            <person name="Kucken A.M."/>
            <person name="Wall J.D."/>
            <person name="Elias D.A."/>
            <person name="Brandt C.C."/>
            <person name="Podar M."/>
            <person name="Chertkov O."/>
            <person name="Held B."/>
            <person name="Bruce D.C."/>
            <person name="Detter J.C."/>
            <person name="Tapia R."/>
            <person name="Han C.S."/>
            <person name="Goodwin L.A."/>
            <person name="Cheng J.F."/>
            <person name="Pitluck S."/>
            <person name="Woyke T."/>
            <person name="Mikhailova N."/>
            <person name="Ivanova N.N."/>
            <person name="Han J."/>
            <person name="Lucas S."/>
            <person name="Lapidus A.L."/>
            <person name="Land M.L."/>
            <person name="Hauser L.J."/>
            <person name="Palumbo A.V."/>
        </authorList>
    </citation>
    <scope>NUCLEOTIDE SEQUENCE [LARGE SCALE GENOMIC DNA]</scope>
    <source>
        <strain evidence="3 4">ND132</strain>
    </source>
</reference>
<dbReference type="Gene3D" id="2.60.40.10">
    <property type="entry name" value="Immunoglobulins"/>
    <property type="match status" value="1"/>
</dbReference>
<dbReference type="EMBL" id="CP003220">
    <property type="protein sequence ID" value="EGB14665.1"/>
    <property type="molecule type" value="Genomic_DNA"/>
</dbReference>
<keyword evidence="1" id="KW-1133">Transmembrane helix</keyword>
<keyword evidence="3" id="KW-0378">Hydrolase</keyword>
<dbReference type="HOGENOM" id="CLU_109740_0_0_7"/>
<accession>F0JE56</accession>
<dbReference type="Pfam" id="PF16561">
    <property type="entry name" value="AMPK1_CBM"/>
    <property type="match status" value="1"/>
</dbReference>
<evidence type="ECO:0000313" key="3">
    <source>
        <dbReference type="EMBL" id="EGB14665.1"/>
    </source>
</evidence>
<dbReference type="OrthoDB" id="5451596at2"/>
<feature type="transmembrane region" description="Helical" evidence="1">
    <location>
        <begin position="59"/>
        <end position="82"/>
    </location>
</feature>
<dbReference type="SUPFAM" id="SSF81296">
    <property type="entry name" value="E set domains"/>
    <property type="match status" value="1"/>
</dbReference>
<dbReference type="AlphaFoldDB" id="F0JE56"/>
<feature type="domain" description="AMP-activated protein kinase glycogen-binding" evidence="2">
    <location>
        <begin position="108"/>
        <end position="183"/>
    </location>
</feature>
<dbReference type="InterPro" id="IPR014756">
    <property type="entry name" value="Ig_E-set"/>
</dbReference>
<organism evidence="3 4">
    <name type="scientific">Pseudodesulfovibrio mercurii</name>
    <dbReference type="NCBI Taxonomy" id="641491"/>
    <lineage>
        <taxon>Bacteria</taxon>
        <taxon>Pseudomonadati</taxon>
        <taxon>Thermodesulfobacteriota</taxon>
        <taxon>Desulfovibrionia</taxon>
        <taxon>Desulfovibrionales</taxon>
        <taxon>Desulfovibrionaceae</taxon>
    </lineage>
</organism>
<dbReference type="eggNOG" id="COG0296">
    <property type="taxonomic scope" value="Bacteria"/>
</dbReference>
<keyword evidence="1" id="KW-0472">Membrane</keyword>
<evidence type="ECO:0000313" key="4">
    <source>
        <dbReference type="Proteomes" id="UP000007845"/>
    </source>
</evidence>
<gene>
    <name evidence="3" type="ORF">DND132_1457</name>
</gene>
<dbReference type="CDD" id="cd02859">
    <property type="entry name" value="E_set_AMPKbeta_like_N"/>
    <property type="match status" value="1"/>
</dbReference>